<dbReference type="Pfam" id="PF07695">
    <property type="entry name" value="7TMR-DISM_7TM"/>
    <property type="match status" value="1"/>
</dbReference>
<keyword evidence="3" id="KW-0804">Transcription</keyword>
<dbReference type="Gene3D" id="2.60.40.2380">
    <property type="match status" value="1"/>
</dbReference>
<comment type="caution">
    <text evidence="6">The sequence shown here is derived from an EMBL/GenBank/DDBJ whole genome shotgun (WGS) entry which is preliminary data.</text>
</comment>
<dbReference type="EMBL" id="JAAQPH010000011">
    <property type="protein sequence ID" value="NIA69916.1"/>
    <property type="molecule type" value="Genomic_DNA"/>
</dbReference>
<feature type="transmembrane region" description="Helical" evidence="4">
    <location>
        <begin position="289"/>
        <end position="308"/>
    </location>
</feature>
<dbReference type="PRINTS" id="PR00032">
    <property type="entry name" value="HTHARAC"/>
</dbReference>
<dbReference type="PROSITE" id="PS00041">
    <property type="entry name" value="HTH_ARAC_FAMILY_1"/>
    <property type="match status" value="1"/>
</dbReference>
<keyword evidence="4" id="KW-0812">Transmembrane</keyword>
<feature type="domain" description="HTH araC/xylS-type" evidence="5">
    <location>
        <begin position="447"/>
        <end position="547"/>
    </location>
</feature>
<dbReference type="Pfam" id="PF12833">
    <property type="entry name" value="HTH_18"/>
    <property type="match status" value="1"/>
</dbReference>
<dbReference type="InterPro" id="IPR018062">
    <property type="entry name" value="HTH_AraC-typ_CS"/>
</dbReference>
<name>A0A967KFY4_9PROT</name>
<feature type="transmembrane region" description="Helical" evidence="4">
    <location>
        <begin position="362"/>
        <end position="383"/>
    </location>
</feature>
<evidence type="ECO:0000313" key="6">
    <source>
        <dbReference type="EMBL" id="NIA69916.1"/>
    </source>
</evidence>
<dbReference type="InterPro" id="IPR018060">
    <property type="entry name" value="HTH_AraC"/>
</dbReference>
<dbReference type="InterPro" id="IPR020449">
    <property type="entry name" value="Tscrpt_reg_AraC-type_HTH"/>
</dbReference>
<protein>
    <submittedName>
        <fullName evidence="6">Helix-turn-helix domain-containing protein</fullName>
    </submittedName>
</protein>
<dbReference type="GO" id="GO:0043565">
    <property type="term" value="F:sequence-specific DNA binding"/>
    <property type="evidence" value="ECO:0007669"/>
    <property type="project" value="InterPro"/>
</dbReference>
<reference evidence="6" key="1">
    <citation type="submission" date="2020-03" db="EMBL/GenBank/DDBJ databases">
        <title>Genome of Pelagibius litoralis DSM 21314T.</title>
        <authorList>
            <person name="Wang G."/>
        </authorList>
    </citation>
    <scope>NUCLEOTIDE SEQUENCE</scope>
    <source>
        <strain evidence="6">DSM 21314</strain>
    </source>
</reference>
<keyword evidence="2" id="KW-0238">DNA-binding</keyword>
<feature type="transmembrane region" description="Helical" evidence="4">
    <location>
        <begin position="266"/>
        <end position="283"/>
    </location>
</feature>
<dbReference type="PANTHER" id="PTHR43280:SF2">
    <property type="entry name" value="HTH-TYPE TRANSCRIPTIONAL REGULATOR EXSA"/>
    <property type="match status" value="1"/>
</dbReference>
<dbReference type="SMART" id="SM00342">
    <property type="entry name" value="HTH_ARAC"/>
    <property type="match status" value="1"/>
</dbReference>
<gene>
    <name evidence="6" type="ORF">HBA54_15035</name>
</gene>
<evidence type="ECO:0000256" key="4">
    <source>
        <dbReference type="SAM" id="Phobius"/>
    </source>
</evidence>
<feature type="transmembrane region" description="Helical" evidence="4">
    <location>
        <begin position="320"/>
        <end position="342"/>
    </location>
</feature>
<sequence>MEACDSATPLNSLSERGEDQLRPLLADVFLDPTGVTEPAAIAAQAFESGHCTLIFQAPLPDQALWLRFTVVNDHGSEKQWFVAFMEFIFDEVILFEQQPDGLINLSRNGRTVPLPERVNTEVKTGFPLTVGPGEEKTFYLRIQGTFAPTITPVIMSSYLFTGWSTLTLVMTALFLGYVGAIAIISLVLFQHIEARFYQYYALYMLCLFVFSFIYDGWLSNFVGVTLPVTVMSPIREFMAGLGVFANIQYCRVLLRIDAGTPGLRRLFLVLSGIAVVTTGLAVVDPWGLSLPLHLAFFACPLVLLGVAFKRIYDGLPQAKFVFGSLLALTSGLSIAVYSFVFPIEITQAAVAYDLIVMRPLTWGYYLAVMGETTFMMLAISTMVNALHKQRHTAVVEVQALRRDAIAAQDQHAESLKTASARIEALEASLIESPQKSLQSPAEQRFVESATRCVLEHLGEQGFGARELAAALGTSEKTLGRRLKEACGLAPAAFIRSVRLTFARDLILLRQRNTIAEIAHAAGFSNVGHFAKLYRREFGQTPSESFRSTKTVD</sequence>
<keyword evidence="4" id="KW-0472">Membrane</keyword>
<evidence type="ECO:0000313" key="7">
    <source>
        <dbReference type="Proteomes" id="UP000761264"/>
    </source>
</evidence>
<organism evidence="6 7">
    <name type="scientific">Pelagibius litoralis</name>
    <dbReference type="NCBI Taxonomy" id="374515"/>
    <lineage>
        <taxon>Bacteria</taxon>
        <taxon>Pseudomonadati</taxon>
        <taxon>Pseudomonadota</taxon>
        <taxon>Alphaproteobacteria</taxon>
        <taxon>Rhodospirillales</taxon>
        <taxon>Rhodovibrionaceae</taxon>
        <taxon>Pelagibius</taxon>
    </lineage>
</organism>
<dbReference type="InterPro" id="IPR011622">
    <property type="entry name" value="7TMR_DISM_rcpt_extracell_dom2"/>
</dbReference>
<evidence type="ECO:0000256" key="2">
    <source>
        <dbReference type="ARBA" id="ARBA00023125"/>
    </source>
</evidence>
<dbReference type="PANTHER" id="PTHR43280">
    <property type="entry name" value="ARAC-FAMILY TRANSCRIPTIONAL REGULATOR"/>
    <property type="match status" value="1"/>
</dbReference>
<dbReference type="Gene3D" id="1.10.10.60">
    <property type="entry name" value="Homeodomain-like"/>
    <property type="match status" value="1"/>
</dbReference>
<feature type="transmembrane region" description="Helical" evidence="4">
    <location>
        <begin position="166"/>
        <end position="189"/>
    </location>
</feature>
<dbReference type="InterPro" id="IPR011623">
    <property type="entry name" value="7TMR_DISM_rcpt_extracell_dom1"/>
</dbReference>
<dbReference type="Proteomes" id="UP000761264">
    <property type="component" value="Unassembled WGS sequence"/>
</dbReference>
<dbReference type="SUPFAM" id="SSF46689">
    <property type="entry name" value="Homeodomain-like"/>
    <property type="match status" value="1"/>
</dbReference>
<keyword evidence="7" id="KW-1185">Reference proteome</keyword>
<dbReference type="Pfam" id="PF07696">
    <property type="entry name" value="7TMR-DISMED2"/>
    <property type="match status" value="1"/>
</dbReference>
<keyword evidence="4" id="KW-1133">Transmembrane helix</keyword>
<feature type="transmembrane region" description="Helical" evidence="4">
    <location>
        <begin position="196"/>
        <end position="217"/>
    </location>
</feature>
<accession>A0A967KFY4</accession>
<evidence type="ECO:0000256" key="3">
    <source>
        <dbReference type="ARBA" id="ARBA00023163"/>
    </source>
</evidence>
<evidence type="ECO:0000259" key="5">
    <source>
        <dbReference type="PROSITE" id="PS01124"/>
    </source>
</evidence>
<dbReference type="PROSITE" id="PS01124">
    <property type="entry name" value="HTH_ARAC_FAMILY_2"/>
    <property type="match status" value="1"/>
</dbReference>
<evidence type="ECO:0000256" key="1">
    <source>
        <dbReference type="ARBA" id="ARBA00023015"/>
    </source>
</evidence>
<dbReference type="RefSeq" id="WP_167226008.1">
    <property type="nucleotide sequence ID" value="NZ_JAAQPH010000011.1"/>
</dbReference>
<dbReference type="AlphaFoldDB" id="A0A967KFY4"/>
<proteinExistence type="predicted"/>
<dbReference type="GO" id="GO:0003700">
    <property type="term" value="F:DNA-binding transcription factor activity"/>
    <property type="evidence" value="ECO:0007669"/>
    <property type="project" value="InterPro"/>
</dbReference>
<dbReference type="InterPro" id="IPR009057">
    <property type="entry name" value="Homeodomain-like_sf"/>
</dbReference>
<keyword evidence="1" id="KW-0805">Transcription regulation</keyword>